<accession>A0A0A8L754</accession>
<dbReference type="AlphaFoldDB" id="A0A0A8L754"/>
<evidence type="ECO:0000313" key="2">
    <source>
        <dbReference type="Proteomes" id="UP000031516"/>
    </source>
</evidence>
<dbReference type="OrthoDB" id="28245at2759"/>
<keyword evidence="2" id="KW-1185">Reference proteome</keyword>
<proteinExistence type="predicted"/>
<protein>
    <submittedName>
        <fullName evidence="1">WGS project CCBQ000000000 data, contig 00008</fullName>
    </submittedName>
</protein>
<dbReference type="Proteomes" id="UP000031516">
    <property type="component" value="Unassembled WGS sequence"/>
</dbReference>
<comment type="caution">
    <text evidence="1">The sequence shown here is derived from an EMBL/GenBank/DDBJ whole genome shotgun (WGS) entry which is preliminary data.</text>
</comment>
<reference evidence="1 2" key="1">
    <citation type="submission" date="2014-03" db="EMBL/GenBank/DDBJ databases">
        <title>The genome of Kluyveromyces dobzhanskii.</title>
        <authorList>
            <person name="Nystedt B."/>
            <person name="Astrom S."/>
        </authorList>
    </citation>
    <scope>NUCLEOTIDE SEQUENCE [LARGE SCALE GENOMIC DNA]</scope>
    <source>
        <strain evidence="1 2">CBS 2104</strain>
    </source>
</reference>
<dbReference type="EMBL" id="CCBQ010000041">
    <property type="protein sequence ID" value="CDO94876.1"/>
    <property type="molecule type" value="Genomic_DNA"/>
</dbReference>
<gene>
    <name evidence="1" type="ORF">KLDO_g3130</name>
</gene>
<organism evidence="1 2">
    <name type="scientific">Kluyveromyces dobzhanskii CBS 2104</name>
    <dbReference type="NCBI Taxonomy" id="1427455"/>
    <lineage>
        <taxon>Eukaryota</taxon>
        <taxon>Fungi</taxon>
        <taxon>Dikarya</taxon>
        <taxon>Ascomycota</taxon>
        <taxon>Saccharomycotina</taxon>
        <taxon>Saccharomycetes</taxon>
        <taxon>Saccharomycetales</taxon>
        <taxon>Saccharomycetaceae</taxon>
        <taxon>Kluyveromyces</taxon>
    </lineage>
</organism>
<sequence length="930" mass="106328">MNVPLSFINTDSDPKLIKTLGLTDYSKEVYHDVRVTLHDVSLFDEAKGRFSPVTLKVGNKFFQLMHDTPRKFKVTDSSPMISIKPNYVYEISEVVSTSVSRFTGVSSEFCIHLRNRKRLLMSSPKYLEILKMFYYSQAKILDEFNDTEFSDASSRQSKDTMKTADIVSHLLLVALVGLGGDDEIRAVSYNLLSSMHSTFSLNMGHLLPKTPDVYIPEDPNPIFEPLIKTLAETSPELTSYYLKYSVDLLESGEHDLHFIGNLLRTMRYWAKNLSKHVFLTDDQEGPEIATKLIRRLVRLTVQQNQPTSLYLDYIWPIFVHDKYLLKEVIDEVVGHCMDRAAEGVDWHPACKVLLRAPTIDVAGAIIRRIINITHSFLPNLKEETNINSWTELIILVHLSSSLFCDSPLLVDIYMPEVLYIVSLLIDVGSTEMRLSLHKLLMNACQSLLSNASLPKYNRRNLYEIQKIFSDQKTKIMFGFSQERGRVLQNFSASSFLTKFTTLEHFVNNLMSLIDNGSLINVEQWKTRYVQYIMGTVFHVQSFLSARAMMILGIISKEGISDGLLINLLSQSMIIVAMPDVNDEQIFFTISTFFTYTKAVLGVNPQSPLLPKLFWLASSISFSLNVMIYQSGLLFMSTTAQHISLGNMEKVDRGDIPEPLIKQLIGQRGFGDSVLKQVEAMGDVRVTEDNFSHIMINLICKGLLVPYTRPSSLSSLMVFFKLFYFELMYGPNEHYLVFMFFIFILQRPSAFLKCMEDVDMDTDVVPLDDRNKIHKSLLDWLVKFSPDACITLYKASLYFSNKATDEQGKVRFMLVYKHLMLHNLESAFKLYPFVLGELRRLSKHSNSNSVTLLAFEIIKMAVKSKQYLKLSTIEKEMYKKIGDRGLSGIKTVPFEHEQLNDVMTGIRENPVVTYERKKLIVMLLSKVISST</sequence>
<evidence type="ECO:0000313" key="1">
    <source>
        <dbReference type="EMBL" id="CDO94876.1"/>
    </source>
</evidence>
<name>A0A0A8L754_9SACH</name>